<protein>
    <submittedName>
        <fullName evidence="3">Uncharacterized protein</fullName>
    </submittedName>
</protein>
<feature type="transmembrane region" description="Helical" evidence="2">
    <location>
        <begin position="67"/>
        <end position="88"/>
    </location>
</feature>
<dbReference type="Proteomes" id="UP000473574">
    <property type="component" value="Unassembled WGS sequence"/>
</dbReference>
<dbReference type="EMBL" id="QZCE01000003">
    <property type="protein sequence ID" value="NEZ68341.1"/>
    <property type="molecule type" value="Genomic_DNA"/>
</dbReference>
<feature type="transmembrane region" description="Helical" evidence="2">
    <location>
        <begin position="95"/>
        <end position="114"/>
    </location>
</feature>
<keyword evidence="2" id="KW-1133">Transmembrane helix</keyword>
<evidence type="ECO:0000313" key="3">
    <source>
        <dbReference type="EMBL" id="NEZ68341.1"/>
    </source>
</evidence>
<comment type="caution">
    <text evidence="3">The sequence shown here is derived from an EMBL/GenBank/DDBJ whole genome shotgun (WGS) entry which is preliminary data.</text>
</comment>
<evidence type="ECO:0000256" key="1">
    <source>
        <dbReference type="SAM" id="MobiDB-lite"/>
    </source>
</evidence>
<evidence type="ECO:0000313" key="4">
    <source>
        <dbReference type="Proteomes" id="UP000473574"/>
    </source>
</evidence>
<organism evidence="3 4">
    <name type="scientific">Adonisia turfae CCMR0082</name>
    <dbReference type="NCBI Taxonomy" id="2304604"/>
    <lineage>
        <taxon>Bacteria</taxon>
        <taxon>Bacillati</taxon>
        <taxon>Cyanobacteriota</taxon>
        <taxon>Adonisia</taxon>
        <taxon>Adonisia turfae</taxon>
    </lineage>
</organism>
<dbReference type="AlphaFoldDB" id="A0A6M0SKB7"/>
<keyword evidence="2" id="KW-0472">Membrane</keyword>
<reference evidence="3 4" key="1">
    <citation type="journal article" date="2020" name="Microb. Ecol.">
        <title>Ecogenomics of the Marine Benthic Filamentous Cyanobacterium Adonisia.</title>
        <authorList>
            <person name="Walter J.M."/>
            <person name="Coutinho F.H."/>
            <person name="Leomil L."/>
            <person name="Hargreaves P.I."/>
            <person name="Campeao M.E."/>
            <person name="Vieira V.V."/>
            <person name="Silva B.S."/>
            <person name="Fistarol G.O."/>
            <person name="Salomon P.S."/>
            <person name="Sawabe T."/>
            <person name="Mino S."/>
            <person name="Hosokawa M."/>
            <person name="Miyashita H."/>
            <person name="Maruyama F."/>
            <person name="van Verk M.C."/>
            <person name="Dutilh B.E."/>
            <person name="Thompson C.C."/>
            <person name="Thompson F.L."/>
        </authorList>
    </citation>
    <scope>NUCLEOTIDE SEQUENCE [LARGE SCALE GENOMIC DNA]</scope>
    <source>
        <strain evidence="3 4">CCMR0082</strain>
    </source>
</reference>
<proteinExistence type="predicted"/>
<dbReference type="RefSeq" id="WP_163671926.1">
    <property type="nucleotide sequence ID" value="NZ_QZCE01000003.1"/>
</dbReference>
<name>A0A6M0SKB7_9CYAN</name>
<feature type="transmembrane region" description="Helical" evidence="2">
    <location>
        <begin position="120"/>
        <end position="138"/>
    </location>
</feature>
<evidence type="ECO:0000256" key="2">
    <source>
        <dbReference type="SAM" id="Phobius"/>
    </source>
</evidence>
<accession>A0A6M0SKB7</accession>
<keyword evidence="2" id="KW-0812">Transmembrane</keyword>
<gene>
    <name evidence="3" type="ORF">D0962_37410</name>
</gene>
<feature type="transmembrane region" description="Helical" evidence="2">
    <location>
        <begin position="41"/>
        <end position="61"/>
    </location>
</feature>
<sequence>MTDTQKTNQPPKAYLQSSPIQPKHRPITTLSEARKASRQGVFASLLISGITLVMVLSSLSGDLPEDISSVANIASLPDVFISLLIAWGIHRMSRIAAISGLVLHVISRLVVYQLTDVDYTLFDMVLASALAWCFLNAVRGTFAYHRLKNSV</sequence>
<feature type="compositionally biased region" description="Polar residues" evidence="1">
    <location>
        <begin position="1"/>
        <end position="20"/>
    </location>
</feature>
<feature type="region of interest" description="Disordered" evidence="1">
    <location>
        <begin position="1"/>
        <end position="23"/>
    </location>
</feature>